<comment type="caution">
    <text evidence="1">The sequence shown here is derived from an EMBL/GenBank/DDBJ whole genome shotgun (WGS) entry which is preliminary data.</text>
</comment>
<name>A0A9P0KGZ6_ACAOB</name>
<dbReference type="EMBL" id="CAKOFQ010006800">
    <property type="protein sequence ID" value="CAH1972565.1"/>
    <property type="molecule type" value="Genomic_DNA"/>
</dbReference>
<dbReference type="AlphaFoldDB" id="A0A9P0KGZ6"/>
<reference evidence="1" key="1">
    <citation type="submission" date="2022-03" db="EMBL/GenBank/DDBJ databases">
        <authorList>
            <person name="Sayadi A."/>
        </authorList>
    </citation>
    <scope>NUCLEOTIDE SEQUENCE</scope>
</reference>
<protein>
    <submittedName>
        <fullName evidence="1">Uncharacterized protein</fullName>
    </submittedName>
</protein>
<accession>A0A9P0KGZ6</accession>
<evidence type="ECO:0000313" key="2">
    <source>
        <dbReference type="Proteomes" id="UP001152888"/>
    </source>
</evidence>
<evidence type="ECO:0000313" key="1">
    <source>
        <dbReference type="EMBL" id="CAH1972565.1"/>
    </source>
</evidence>
<dbReference type="Proteomes" id="UP001152888">
    <property type="component" value="Unassembled WGS sequence"/>
</dbReference>
<organism evidence="1 2">
    <name type="scientific">Acanthoscelides obtectus</name>
    <name type="common">Bean weevil</name>
    <name type="synonym">Bruchus obtectus</name>
    <dbReference type="NCBI Taxonomy" id="200917"/>
    <lineage>
        <taxon>Eukaryota</taxon>
        <taxon>Metazoa</taxon>
        <taxon>Ecdysozoa</taxon>
        <taxon>Arthropoda</taxon>
        <taxon>Hexapoda</taxon>
        <taxon>Insecta</taxon>
        <taxon>Pterygota</taxon>
        <taxon>Neoptera</taxon>
        <taxon>Endopterygota</taxon>
        <taxon>Coleoptera</taxon>
        <taxon>Polyphaga</taxon>
        <taxon>Cucujiformia</taxon>
        <taxon>Chrysomeloidea</taxon>
        <taxon>Chrysomelidae</taxon>
        <taxon>Bruchinae</taxon>
        <taxon>Bruchini</taxon>
        <taxon>Acanthoscelides</taxon>
    </lineage>
</organism>
<gene>
    <name evidence="1" type="ORF">ACAOBT_LOCUS10065</name>
</gene>
<keyword evidence="2" id="KW-1185">Reference proteome</keyword>
<sequence length="113" mass="13080">MNDIRDCLKSTLEEIVSKITSFEKQNALLIMNMQKPIEGKYYQQEGAVDRKLEKLNYAQNNVTKENSDIYKPSASAAKSTYSKKYKKLQENFAKENQIRGIRYEVGKNMMASK</sequence>
<proteinExistence type="predicted"/>